<name>I0YQB0_COCSC</name>
<evidence type="ECO:0000256" key="6">
    <source>
        <dbReference type="ARBA" id="ARBA00023180"/>
    </source>
</evidence>
<evidence type="ECO:0000256" key="4">
    <source>
        <dbReference type="ARBA" id="ARBA00022989"/>
    </source>
</evidence>
<feature type="transmembrane region" description="Helical" evidence="8">
    <location>
        <begin position="61"/>
        <end position="85"/>
    </location>
</feature>
<evidence type="ECO:0000256" key="8">
    <source>
        <dbReference type="SAM" id="Phobius"/>
    </source>
</evidence>
<feature type="transmembrane region" description="Helical" evidence="8">
    <location>
        <begin position="688"/>
        <end position="712"/>
    </location>
</feature>
<dbReference type="PRINTS" id="PR01609">
    <property type="entry name" value="CD36FAMILY"/>
</dbReference>
<dbReference type="GO" id="GO:0005044">
    <property type="term" value="F:scavenger receptor activity"/>
    <property type="evidence" value="ECO:0007669"/>
    <property type="project" value="TreeGrafter"/>
</dbReference>
<accession>I0YQB0</accession>
<feature type="region of interest" description="Disordered" evidence="7">
    <location>
        <begin position="909"/>
        <end position="957"/>
    </location>
</feature>
<dbReference type="eggNOG" id="ENOG502SEF3">
    <property type="taxonomic scope" value="Eukaryota"/>
</dbReference>
<feature type="compositionally biased region" description="Low complexity" evidence="7">
    <location>
        <begin position="909"/>
        <end position="932"/>
    </location>
</feature>
<evidence type="ECO:0000256" key="7">
    <source>
        <dbReference type="SAM" id="MobiDB-lite"/>
    </source>
</evidence>
<keyword evidence="5 8" id="KW-0472">Membrane</keyword>
<dbReference type="RefSeq" id="XP_005645123.1">
    <property type="nucleotide sequence ID" value="XM_005645066.1"/>
</dbReference>
<dbReference type="OrthoDB" id="514335at2759"/>
<proteinExistence type="inferred from homology"/>
<comment type="similarity">
    <text evidence="2">Belongs to the CD36 family.</text>
</comment>
<feature type="region of interest" description="Disordered" evidence="7">
    <location>
        <begin position="969"/>
        <end position="1002"/>
    </location>
</feature>
<dbReference type="GO" id="GO:0005737">
    <property type="term" value="C:cytoplasm"/>
    <property type="evidence" value="ECO:0007669"/>
    <property type="project" value="TreeGrafter"/>
</dbReference>
<sequence length="1002" mass="106165">MADNIPVLSQDTSAVQDIAAQSHDQHRDVLPRGSADDAVSIIQTFLLPESHGRCRRFCCECLLIVGFMLPLLGPLLGLCVFVPYLDLQFEEGSVIQLDTPCYGPDPTVCDTTFSFDYYFWNITNPVEWMAGTEAPVFQEIGPYSFLVSEYRYNVKFAADYASVSYTNHNFQNFTPADSCSTCSLDDLFVGINRAYLAVIASNGGLEANLLISSVPLTLNYIFGNIVTAIQQQNGTSTFNAMAAAFQQWVKCDVLSQPVGEELCAWAAAQNGSAPGSSDISVEAGTALLSAFLGNASRADAQGSDPAGRTAVAGFAAGPAHALAASYDISISQVQLVKAYLQHLTAAYVAPAFAANVLGPPLGPKSGGLLAARSVGWTDPILAAAFGAGSPAAKVRLGFAWPNATAPMEIFNKTAAQLSHKDDGLIFERNITTGKTKKFDLPLQLLSYAGHTEVNVLRASPGIDEPVVKHGSAAAADPGAAAAGTISVRGADGGLDFGLGASRSAPQTIFDATFSRPVNTTFTGETINVKGIKAMKFGLAPQAMASCSASPVSDPAQRCIYPDAYNGTWNVSLTYASPTLITLPHFLEADAALAASTGAKFAPDPDEHGYKFGVEPATGLTVYGWKGFQFVHLVRPTDLLYRQLWMNSSSGTGGMWMPSFWVRSRFQASDAGAKALGGGLGIQALFRTLWAHIVLILGGVMLCIAVWNLLLSARAKREHRSMRDRRKSTARAAKLSKDELADLAHAAADEGDGPGSGGIGAAISGGLNRKLSGAYSRRSSSDVAFHGRDVELARHVSSLPLLAFQEGQEFGSGSSRHESDRTADKGEIMSAHGAGRGSDYVGWGGNFLTMQNADEPGLGAAEVESPLLEPPGMVQQDGGGPTLESLIIFRRRSTTASSWGVLPDAFAPFASPSSRPSNFSQVSTSSSGKSGQQLATMTRSSSLEVSGASETRRRKSKKISWADLDSLEEVFREERRSEEDTSIQDEGDKSERASVAELGRLGS</sequence>
<gene>
    <name evidence="9" type="ORF">COCSUDRAFT_57723</name>
</gene>
<evidence type="ECO:0000256" key="3">
    <source>
        <dbReference type="ARBA" id="ARBA00022692"/>
    </source>
</evidence>
<evidence type="ECO:0000313" key="9">
    <source>
        <dbReference type="EMBL" id="EIE20579.1"/>
    </source>
</evidence>
<evidence type="ECO:0000256" key="1">
    <source>
        <dbReference type="ARBA" id="ARBA00004370"/>
    </source>
</evidence>
<evidence type="ECO:0000256" key="5">
    <source>
        <dbReference type="ARBA" id="ARBA00023136"/>
    </source>
</evidence>
<dbReference type="PANTHER" id="PTHR11923">
    <property type="entry name" value="SCAVENGER RECEPTOR CLASS B TYPE-1 SR-B1"/>
    <property type="match status" value="1"/>
</dbReference>
<keyword evidence="3 8" id="KW-0812">Transmembrane</keyword>
<feature type="compositionally biased region" description="Basic and acidic residues" evidence="7">
    <location>
        <begin position="969"/>
        <end position="978"/>
    </location>
</feature>
<keyword evidence="4 8" id="KW-1133">Transmembrane helix</keyword>
<comment type="subcellular location">
    <subcellularLocation>
        <location evidence="1">Membrane</location>
    </subcellularLocation>
</comment>
<dbReference type="STRING" id="574566.I0YQB0"/>
<feature type="compositionally biased region" description="Polar residues" evidence="7">
    <location>
        <begin position="933"/>
        <end position="943"/>
    </location>
</feature>
<evidence type="ECO:0000256" key="2">
    <source>
        <dbReference type="ARBA" id="ARBA00010532"/>
    </source>
</evidence>
<dbReference type="KEGG" id="csl:COCSUDRAFT_57723"/>
<dbReference type="Pfam" id="PF01130">
    <property type="entry name" value="CD36"/>
    <property type="match status" value="2"/>
</dbReference>
<comment type="caution">
    <text evidence="9">The sequence shown here is derived from an EMBL/GenBank/DDBJ whole genome shotgun (WGS) entry which is preliminary data.</text>
</comment>
<dbReference type="GO" id="GO:0016020">
    <property type="term" value="C:membrane"/>
    <property type="evidence" value="ECO:0007669"/>
    <property type="project" value="UniProtKB-SubCell"/>
</dbReference>
<dbReference type="AlphaFoldDB" id="I0YQB0"/>
<reference evidence="9 10" key="1">
    <citation type="journal article" date="2012" name="Genome Biol.">
        <title>The genome of the polar eukaryotic microalga coccomyxa subellipsoidea reveals traits of cold adaptation.</title>
        <authorList>
            <person name="Blanc G."/>
            <person name="Agarkova I."/>
            <person name="Grimwood J."/>
            <person name="Kuo A."/>
            <person name="Brueggeman A."/>
            <person name="Dunigan D."/>
            <person name="Gurnon J."/>
            <person name="Ladunga I."/>
            <person name="Lindquist E."/>
            <person name="Lucas S."/>
            <person name="Pangilinan J."/>
            <person name="Proschold T."/>
            <person name="Salamov A."/>
            <person name="Schmutz J."/>
            <person name="Weeks D."/>
            <person name="Yamada T."/>
            <person name="Claverie J.M."/>
            <person name="Grigoriev I."/>
            <person name="Van Etten J."/>
            <person name="Lomsadze A."/>
            <person name="Borodovsky M."/>
        </authorList>
    </citation>
    <scope>NUCLEOTIDE SEQUENCE [LARGE SCALE GENOMIC DNA]</scope>
    <source>
        <strain evidence="9 10">C-169</strain>
    </source>
</reference>
<dbReference type="InterPro" id="IPR002159">
    <property type="entry name" value="CD36_fam"/>
</dbReference>
<keyword evidence="6" id="KW-0325">Glycoprotein</keyword>
<protein>
    <submittedName>
        <fullName evidence="9">Uncharacterized protein</fullName>
    </submittedName>
</protein>
<organism evidence="9 10">
    <name type="scientific">Coccomyxa subellipsoidea (strain C-169)</name>
    <name type="common">Green microalga</name>
    <dbReference type="NCBI Taxonomy" id="574566"/>
    <lineage>
        <taxon>Eukaryota</taxon>
        <taxon>Viridiplantae</taxon>
        <taxon>Chlorophyta</taxon>
        <taxon>core chlorophytes</taxon>
        <taxon>Trebouxiophyceae</taxon>
        <taxon>Trebouxiophyceae incertae sedis</taxon>
        <taxon>Coccomyxaceae</taxon>
        <taxon>Coccomyxa</taxon>
        <taxon>Coccomyxa subellipsoidea</taxon>
    </lineage>
</organism>
<dbReference type="EMBL" id="AGSI01000015">
    <property type="protein sequence ID" value="EIE20579.1"/>
    <property type="molecule type" value="Genomic_DNA"/>
</dbReference>
<keyword evidence="10" id="KW-1185">Reference proteome</keyword>
<dbReference type="PANTHER" id="PTHR11923:SF51">
    <property type="entry name" value="LYSOSOME MEMBRANE PROTEIN 2"/>
    <property type="match status" value="1"/>
</dbReference>
<dbReference type="Proteomes" id="UP000007264">
    <property type="component" value="Unassembled WGS sequence"/>
</dbReference>
<evidence type="ECO:0000313" key="10">
    <source>
        <dbReference type="Proteomes" id="UP000007264"/>
    </source>
</evidence>
<dbReference type="GeneID" id="17038555"/>